<comment type="caution">
    <text evidence="1">The sequence shown here is derived from an EMBL/GenBank/DDBJ whole genome shotgun (WGS) entry which is preliminary data.</text>
</comment>
<keyword evidence="2" id="KW-1185">Reference proteome</keyword>
<proteinExistence type="predicted"/>
<dbReference type="EMBL" id="QGKV02000832">
    <property type="protein sequence ID" value="KAF3544453.1"/>
    <property type="molecule type" value="Genomic_DNA"/>
</dbReference>
<organism evidence="1 2">
    <name type="scientific">Brassica cretica</name>
    <name type="common">Mustard</name>
    <dbReference type="NCBI Taxonomy" id="69181"/>
    <lineage>
        <taxon>Eukaryota</taxon>
        <taxon>Viridiplantae</taxon>
        <taxon>Streptophyta</taxon>
        <taxon>Embryophyta</taxon>
        <taxon>Tracheophyta</taxon>
        <taxon>Spermatophyta</taxon>
        <taxon>Magnoliopsida</taxon>
        <taxon>eudicotyledons</taxon>
        <taxon>Gunneridae</taxon>
        <taxon>Pentapetalae</taxon>
        <taxon>rosids</taxon>
        <taxon>malvids</taxon>
        <taxon>Brassicales</taxon>
        <taxon>Brassicaceae</taxon>
        <taxon>Brassiceae</taxon>
        <taxon>Brassica</taxon>
    </lineage>
</organism>
<sequence>MEESEDFPILDSDPFDSLTLKSASQSPVMAMAYVDQHECMQCCCCVGDKPAPFAQWISSHCKASVDSMEPKSPTLESESFFCSDYDHLFVDSSPLLHIFE</sequence>
<evidence type="ECO:0000313" key="2">
    <source>
        <dbReference type="Proteomes" id="UP000266723"/>
    </source>
</evidence>
<accession>A0ABQ7BZG0</accession>
<protein>
    <submittedName>
        <fullName evidence="1">Uncharacterized protein</fullName>
    </submittedName>
</protein>
<reference evidence="1 2" key="1">
    <citation type="journal article" date="2020" name="BMC Genomics">
        <title>Intraspecific diversification of the crop wild relative Brassica cretica Lam. using demographic model selection.</title>
        <authorList>
            <person name="Kioukis A."/>
            <person name="Michalopoulou V.A."/>
            <person name="Briers L."/>
            <person name="Pirintsos S."/>
            <person name="Studholme D.J."/>
            <person name="Pavlidis P."/>
            <person name="Sarris P.F."/>
        </authorList>
    </citation>
    <scope>NUCLEOTIDE SEQUENCE [LARGE SCALE GENOMIC DNA]</scope>
    <source>
        <strain evidence="2">cv. PFS-1207/04</strain>
    </source>
</reference>
<dbReference type="Proteomes" id="UP000266723">
    <property type="component" value="Unassembled WGS sequence"/>
</dbReference>
<evidence type="ECO:0000313" key="1">
    <source>
        <dbReference type="EMBL" id="KAF3544453.1"/>
    </source>
</evidence>
<name>A0ABQ7BZG0_BRACR</name>
<gene>
    <name evidence="1" type="ORF">DY000_02001397</name>
</gene>